<proteinExistence type="predicted"/>
<gene>
    <name evidence="1" type="ORF">ENV14_05315</name>
</gene>
<protein>
    <submittedName>
        <fullName evidence="1">Uncharacterized protein</fullName>
    </submittedName>
</protein>
<dbReference type="EMBL" id="DTFF01000044">
    <property type="protein sequence ID" value="HGI87792.1"/>
    <property type="molecule type" value="Genomic_DNA"/>
</dbReference>
<sequence length="97" mass="10467">MGKRAIEETIEGIESELGVVGAVILAKGSVACEEKCVRIFVEDLESFKKILVALVKQGISTGGLPIVVLENEGVESVELSIVDYIDGLIVTYTTRRE</sequence>
<name>A0A7C4BDY6_9CREN</name>
<dbReference type="AlphaFoldDB" id="A0A7C4BDY6"/>
<organism evidence="1">
    <name type="scientific">Ignisphaera aggregans</name>
    <dbReference type="NCBI Taxonomy" id="334771"/>
    <lineage>
        <taxon>Archaea</taxon>
        <taxon>Thermoproteota</taxon>
        <taxon>Thermoprotei</taxon>
        <taxon>Desulfurococcales</taxon>
        <taxon>Desulfurococcaceae</taxon>
        <taxon>Ignisphaera</taxon>
    </lineage>
</organism>
<reference evidence="1" key="1">
    <citation type="journal article" date="2020" name="mSystems">
        <title>Genome- and Community-Level Interaction Insights into Carbon Utilization and Element Cycling Functions of Hydrothermarchaeota in Hydrothermal Sediment.</title>
        <authorList>
            <person name="Zhou Z."/>
            <person name="Liu Y."/>
            <person name="Xu W."/>
            <person name="Pan J."/>
            <person name="Luo Z.H."/>
            <person name="Li M."/>
        </authorList>
    </citation>
    <scope>NUCLEOTIDE SEQUENCE [LARGE SCALE GENOMIC DNA]</scope>
    <source>
        <strain evidence="1">SpSt-732</strain>
    </source>
</reference>
<comment type="caution">
    <text evidence="1">The sequence shown here is derived from an EMBL/GenBank/DDBJ whole genome shotgun (WGS) entry which is preliminary data.</text>
</comment>
<evidence type="ECO:0000313" key="1">
    <source>
        <dbReference type="EMBL" id="HGI87792.1"/>
    </source>
</evidence>
<accession>A0A7C4BDY6</accession>